<feature type="domain" description="Yippee" evidence="5">
    <location>
        <begin position="13"/>
        <end position="110"/>
    </location>
</feature>
<dbReference type="OMA" id="GSCKTHA"/>
<dbReference type="InterPro" id="IPR039058">
    <property type="entry name" value="Yippee_fam"/>
</dbReference>
<accession>A0A835DRS3</accession>
<name>A0A835DRS3_TETSI</name>
<proteinExistence type="inferred from homology"/>
<keyword evidence="3" id="KW-0862">Zinc</keyword>
<evidence type="ECO:0000313" key="6">
    <source>
        <dbReference type="EMBL" id="KAF8414223.1"/>
    </source>
</evidence>
<evidence type="ECO:0000256" key="2">
    <source>
        <dbReference type="ARBA" id="ARBA00022723"/>
    </source>
</evidence>
<dbReference type="PANTHER" id="PTHR13848">
    <property type="entry name" value="PROTEIN YIPPEE-LIKE CG15309-RELATED"/>
    <property type="match status" value="1"/>
</dbReference>
<dbReference type="Pfam" id="PF03226">
    <property type="entry name" value="Yippee-Mis18"/>
    <property type="match status" value="1"/>
</dbReference>
<dbReference type="AlphaFoldDB" id="A0A835DRS3"/>
<dbReference type="Proteomes" id="UP000655225">
    <property type="component" value="Unassembled WGS sequence"/>
</dbReference>
<keyword evidence="7" id="KW-1185">Reference proteome</keyword>
<dbReference type="PROSITE" id="PS51792">
    <property type="entry name" value="YIPPEE"/>
    <property type="match status" value="1"/>
</dbReference>
<gene>
    <name evidence="6" type="ORF">HHK36_002223</name>
</gene>
<sequence>MGRLFIQSLPGPKIFICKCCKVHSASRDDVLSKEFQGRFGRAYLFRTVVNISLGPNEERHLMSGLHIVNDIYCSSCQQILGWRYEKAYEESEKYKEGKYILEKERMLKEG</sequence>
<dbReference type="InterPro" id="IPR004910">
    <property type="entry name" value="Yippee/Mis18/Cereblon"/>
</dbReference>
<evidence type="ECO:0000259" key="5">
    <source>
        <dbReference type="PROSITE" id="PS51792"/>
    </source>
</evidence>
<evidence type="ECO:0000256" key="4">
    <source>
        <dbReference type="RuleBase" id="RU110713"/>
    </source>
</evidence>
<dbReference type="EMBL" id="JABCRI010000001">
    <property type="protein sequence ID" value="KAF8414223.1"/>
    <property type="molecule type" value="Genomic_DNA"/>
</dbReference>
<dbReference type="OrthoDB" id="6407410at2759"/>
<dbReference type="InterPro" id="IPR034751">
    <property type="entry name" value="Yippee"/>
</dbReference>
<keyword evidence="2" id="KW-0479">Metal-binding</keyword>
<reference evidence="6 7" key="1">
    <citation type="submission" date="2020-04" db="EMBL/GenBank/DDBJ databases">
        <title>Plant Genome Project.</title>
        <authorList>
            <person name="Zhang R.-G."/>
        </authorList>
    </citation>
    <scope>NUCLEOTIDE SEQUENCE [LARGE SCALE GENOMIC DNA]</scope>
    <source>
        <strain evidence="6">YNK0</strain>
        <tissue evidence="6">Leaf</tissue>
    </source>
</reference>
<evidence type="ECO:0000313" key="7">
    <source>
        <dbReference type="Proteomes" id="UP000655225"/>
    </source>
</evidence>
<protein>
    <recommendedName>
        <fullName evidence="4">Protein yippee-like</fullName>
    </recommendedName>
</protein>
<evidence type="ECO:0000256" key="3">
    <source>
        <dbReference type="ARBA" id="ARBA00022833"/>
    </source>
</evidence>
<comment type="similarity">
    <text evidence="1 4">Belongs to the yippee family.</text>
</comment>
<dbReference type="GO" id="GO:0046872">
    <property type="term" value="F:metal ion binding"/>
    <property type="evidence" value="ECO:0007669"/>
    <property type="project" value="UniProtKB-KW"/>
</dbReference>
<evidence type="ECO:0000256" key="1">
    <source>
        <dbReference type="ARBA" id="ARBA00005613"/>
    </source>
</evidence>
<organism evidence="6 7">
    <name type="scientific">Tetracentron sinense</name>
    <name type="common">Spur-leaf</name>
    <dbReference type="NCBI Taxonomy" id="13715"/>
    <lineage>
        <taxon>Eukaryota</taxon>
        <taxon>Viridiplantae</taxon>
        <taxon>Streptophyta</taxon>
        <taxon>Embryophyta</taxon>
        <taxon>Tracheophyta</taxon>
        <taxon>Spermatophyta</taxon>
        <taxon>Magnoliopsida</taxon>
        <taxon>Trochodendrales</taxon>
        <taxon>Trochodendraceae</taxon>
        <taxon>Tetracentron</taxon>
    </lineage>
</organism>
<comment type="caution">
    <text evidence="6">The sequence shown here is derived from an EMBL/GenBank/DDBJ whole genome shotgun (WGS) entry which is preliminary data.</text>
</comment>